<dbReference type="EMBL" id="JBHUOV010000002">
    <property type="protein sequence ID" value="MFD2823839.1"/>
    <property type="molecule type" value="Genomic_DNA"/>
</dbReference>
<comment type="caution">
    <text evidence="2">The sequence shown here is derived from an EMBL/GenBank/DDBJ whole genome shotgun (WGS) entry which is preliminary data.</text>
</comment>
<dbReference type="RefSeq" id="WP_183488089.1">
    <property type="nucleotide sequence ID" value="NZ_JBHUOV010000002.1"/>
</dbReference>
<accession>A0ABW5WN18</accession>
<evidence type="ECO:0000256" key="1">
    <source>
        <dbReference type="SAM" id="SignalP"/>
    </source>
</evidence>
<protein>
    <submittedName>
        <fullName evidence="2">Uncharacterized protein</fullName>
    </submittedName>
</protein>
<keyword evidence="3" id="KW-1185">Reference proteome</keyword>
<keyword evidence="1" id="KW-0732">Signal</keyword>
<evidence type="ECO:0000313" key="2">
    <source>
        <dbReference type="EMBL" id="MFD2823839.1"/>
    </source>
</evidence>
<evidence type="ECO:0000313" key="3">
    <source>
        <dbReference type="Proteomes" id="UP001597533"/>
    </source>
</evidence>
<feature type="chain" id="PRO_5046755254" evidence="1">
    <location>
        <begin position="25"/>
        <end position="194"/>
    </location>
</feature>
<organism evidence="2 3">
    <name type="scientific">Lacinutrix iliipiscaria</name>
    <dbReference type="NCBI Taxonomy" id="1230532"/>
    <lineage>
        <taxon>Bacteria</taxon>
        <taxon>Pseudomonadati</taxon>
        <taxon>Bacteroidota</taxon>
        <taxon>Flavobacteriia</taxon>
        <taxon>Flavobacteriales</taxon>
        <taxon>Flavobacteriaceae</taxon>
        <taxon>Lacinutrix</taxon>
    </lineage>
</organism>
<dbReference type="Proteomes" id="UP001597533">
    <property type="component" value="Unassembled WGS sequence"/>
</dbReference>
<proteinExistence type="predicted"/>
<feature type="signal peptide" evidence="1">
    <location>
        <begin position="1"/>
        <end position="24"/>
    </location>
</feature>
<gene>
    <name evidence="2" type="ORF">ACFS5M_09175</name>
</gene>
<name>A0ABW5WN18_9FLAO</name>
<sequence length="194" mass="21442">MKTKHAFKYAALLLLLFTTLNSCSSDNGDGGSSGDIDYYIRYEVNGTLIEFLFNGDNHIDNAYGNFNLIDSGNNIASIAAGRHEIGNDESLLLSIRNPSEIQINTTYSNYMSATTTQPEVLLFTYLDTGGTSFGTFNEDDLTNLYPAAVANAKILFSEVTTTYMKGTFSGRFYNSNDNYIEITNGEFKVIRSDL</sequence>
<reference evidence="3" key="1">
    <citation type="journal article" date="2019" name="Int. J. Syst. Evol. Microbiol.">
        <title>The Global Catalogue of Microorganisms (GCM) 10K type strain sequencing project: providing services to taxonomists for standard genome sequencing and annotation.</title>
        <authorList>
            <consortium name="The Broad Institute Genomics Platform"/>
            <consortium name="The Broad Institute Genome Sequencing Center for Infectious Disease"/>
            <person name="Wu L."/>
            <person name="Ma J."/>
        </authorList>
    </citation>
    <scope>NUCLEOTIDE SEQUENCE [LARGE SCALE GENOMIC DNA]</scope>
    <source>
        <strain evidence="3">KCTC 32141</strain>
    </source>
</reference>